<dbReference type="PANTHER" id="PTHR30474">
    <property type="entry name" value="CELL CYCLE PROTEIN"/>
    <property type="match status" value="1"/>
</dbReference>
<organism evidence="7 10">
    <name type="scientific">Arthrobacter bambusae</name>
    <dbReference type="NCBI Taxonomy" id="1338426"/>
    <lineage>
        <taxon>Bacteria</taxon>
        <taxon>Bacillati</taxon>
        <taxon>Actinomycetota</taxon>
        <taxon>Actinomycetes</taxon>
        <taxon>Micrococcales</taxon>
        <taxon>Micrococcaceae</taxon>
        <taxon>Arthrobacter</taxon>
    </lineage>
</organism>
<keyword evidence="7" id="KW-0131">Cell cycle</keyword>
<evidence type="ECO:0000313" key="8">
    <source>
        <dbReference type="EMBL" id="MDQ0182526.1"/>
    </source>
</evidence>
<feature type="transmembrane region" description="Helical" evidence="6">
    <location>
        <begin position="345"/>
        <end position="362"/>
    </location>
</feature>
<evidence type="ECO:0000313" key="9">
    <source>
        <dbReference type="Proteomes" id="UP001230951"/>
    </source>
</evidence>
<dbReference type="GO" id="GO:0015648">
    <property type="term" value="F:lipid-linked peptidoglycan transporter activity"/>
    <property type="evidence" value="ECO:0007669"/>
    <property type="project" value="TreeGrafter"/>
</dbReference>
<comment type="caution">
    <text evidence="7">The sequence shown here is derived from an EMBL/GenBank/DDBJ whole genome shotgun (WGS) entry which is preliminary data.</text>
</comment>
<feature type="transmembrane region" description="Helical" evidence="6">
    <location>
        <begin position="256"/>
        <end position="275"/>
    </location>
</feature>
<feature type="transmembrane region" description="Helical" evidence="6">
    <location>
        <begin position="131"/>
        <end position="151"/>
    </location>
</feature>
<evidence type="ECO:0000256" key="3">
    <source>
        <dbReference type="ARBA" id="ARBA00022960"/>
    </source>
</evidence>
<evidence type="ECO:0000256" key="1">
    <source>
        <dbReference type="ARBA" id="ARBA00004141"/>
    </source>
</evidence>
<gene>
    <name evidence="7" type="ORF">J2S90_003835</name>
    <name evidence="8" type="ORF">J2S93_003979</name>
</gene>
<dbReference type="PANTHER" id="PTHR30474:SF3">
    <property type="entry name" value="PEPTIDOGLYCAN GLYCOSYLTRANSFERASE RODA"/>
    <property type="match status" value="1"/>
</dbReference>
<dbReference type="GO" id="GO:0032153">
    <property type="term" value="C:cell division site"/>
    <property type="evidence" value="ECO:0007669"/>
    <property type="project" value="TreeGrafter"/>
</dbReference>
<evidence type="ECO:0000313" key="10">
    <source>
        <dbReference type="Proteomes" id="UP001242995"/>
    </source>
</evidence>
<accession>A0AAW8DGD7</accession>
<feature type="transmembrane region" description="Helical" evidence="6">
    <location>
        <begin position="104"/>
        <end position="122"/>
    </location>
</feature>
<dbReference type="GO" id="GO:0008360">
    <property type="term" value="P:regulation of cell shape"/>
    <property type="evidence" value="ECO:0007669"/>
    <property type="project" value="UniProtKB-KW"/>
</dbReference>
<sequence length="451" mass="47979">MSQQAILAKPRRNVEMVLLVLALGVGIGALAMTSVDKKEALDVGFWLQAATLTALAGIFHVVLRFKARYADPVILPIVVALNGLGIAMIRRLDASNGTTAGANQLTWTIVSVLVAAAVLWLLKDHRLLRRYTFIALAVSAALLILPLVPGISAGDINGANVWIRLGSLQFQPGEIVKITLAVFFAGYLSSNRDLILLAGRKFGRLQFPRIKDTGPMITAWAASVGVLVFQHDLGMSILLFGLFIVMIYVATSRASWLVLGVVLMLLGGYAAAKIFSHVGLRIDAWINAFDPQVFTRFPGGSAQIVQGLFGMADGGLIGKGLGLGSPDLVPFANSDMIIASLGEELGLIGLFAIVLLYLLLFTRGFRAALGIRDAFGKLLACGLAFSMALQCFIIIGGVTRLIPLTGLTTPFLSAGGSSLLANWIIVALLLRISDAARRPQTVASQTEHVPV</sequence>
<feature type="transmembrane region" description="Helical" evidence="6">
    <location>
        <begin position="43"/>
        <end position="61"/>
    </location>
</feature>
<dbReference type="Pfam" id="PF01098">
    <property type="entry name" value="FTSW_RODA_SPOVE"/>
    <property type="match status" value="1"/>
</dbReference>
<keyword evidence="3" id="KW-0133">Cell shape</keyword>
<dbReference type="AlphaFoldDB" id="A0AAW8DGD7"/>
<protein>
    <submittedName>
        <fullName evidence="7">Cell division protein FtsW (Lipid II flippase)</fullName>
    </submittedName>
</protein>
<dbReference type="Proteomes" id="UP001242995">
    <property type="component" value="Unassembled WGS sequence"/>
</dbReference>
<feature type="transmembrane region" description="Helical" evidence="6">
    <location>
        <begin position="235"/>
        <end position="251"/>
    </location>
</feature>
<keyword evidence="7" id="KW-0132">Cell division</keyword>
<keyword evidence="5 6" id="KW-0472">Membrane</keyword>
<comment type="subcellular location">
    <subcellularLocation>
        <location evidence="1">Membrane</location>
        <topology evidence="1">Multi-pass membrane protein</topology>
    </subcellularLocation>
</comment>
<evidence type="ECO:0000256" key="6">
    <source>
        <dbReference type="SAM" id="Phobius"/>
    </source>
</evidence>
<feature type="transmembrane region" description="Helical" evidence="6">
    <location>
        <begin position="374"/>
        <end position="399"/>
    </location>
</feature>
<dbReference type="GO" id="GO:0051301">
    <property type="term" value="P:cell division"/>
    <property type="evidence" value="ECO:0007669"/>
    <property type="project" value="UniProtKB-KW"/>
</dbReference>
<evidence type="ECO:0000256" key="2">
    <source>
        <dbReference type="ARBA" id="ARBA00022692"/>
    </source>
</evidence>
<feature type="transmembrane region" description="Helical" evidence="6">
    <location>
        <begin position="73"/>
        <end position="92"/>
    </location>
</feature>
<keyword evidence="2 6" id="KW-0812">Transmembrane</keyword>
<dbReference type="GO" id="GO:0005886">
    <property type="term" value="C:plasma membrane"/>
    <property type="evidence" value="ECO:0007669"/>
    <property type="project" value="TreeGrafter"/>
</dbReference>
<feature type="transmembrane region" description="Helical" evidence="6">
    <location>
        <begin position="411"/>
        <end position="430"/>
    </location>
</feature>
<evidence type="ECO:0000256" key="4">
    <source>
        <dbReference type="ARBA" id="ARBA00022989"/>
    </source>
</evidence>
<evidence type="ECO:0000313" key="7">
    <source>
        <dbReference type="EMBL" id="MDP9906848.1"/>
    </source>
</evidence>
<dbReference type="RefSeq" id="WP_306963398.1">
    <property type="nucleotide sequence ID" value="NZ_JAUSRG010000015.1"/>
</dbReference>
<proteinExistence type="predicted"/>
<dbReference type="Proteomes" id="UP001230951">
    <property type="component" value="Unassembled WGS sequence"/>
</dbReference>
<reference evidence="7 9" key="1">
    <citation type="submission" date="2023-07" db="EMBL/GenBank/DDBJ databases">
        <title>Sorghum-associated microbial communities from plants grown in Nebraska, USA.</title>
        <authorList>
            <person name="Schachtman D."/>
        </authorList>
    </citation>
    <scope>NUCLEOTIDE SEQUENCE</scope>
    <source>
        <strain evidence="7">DS1006</strain>
        <strain evidence="8 9">DS1016</strain>
    </source>
</reference>
<keyword evidence="4 6" id="KW-1133">Transmembrane helix</keyword>
<evidence type="ECO:0000256" key="5">
    <source>
        <dbReference type="ARBA" id="ARBA00023136"/>
    </source>
</evidence>
<keyword evidence="9" id="KW-1185">Reference proteome</keyword>
<name>A0AAW8DGD7_9MICC</name>
<dbReference type="EMBL" id="JAUSRG010000015">
    <property type="protein sequence ID" value="MDP9906848.1"/>
    <property type="molecule type" value="Genomic_DNA"/>
</dbReference>
<dbReference type="InterPro" id="IPR001182">
    <property type="entry name" value="FtsW/RodA"/>
</dbReference>
<dbReference type="EMBL" id="JAUSTF010000013">
    <property type="protein sequence ID" value="MDQ0182526.1"/>
    <property type="molecule type" value="Genomic_DNA"/>
</dbReference>